<dbReference type="Proteomes" id="UP000615455">
    <property type="component" value="Unassembled WGS sequence"/>
</dbReference>
<keyword evidence="2" id="KW-1185">Reference proteome</keyword>
<dbReference type="EMBL" id="BMHE01000015">
    <property type="protein sequence ID" value="GFZ84504.1"/>
    <property type="molecule type" value="Genomic_DNA"/>
</dbReference>
<name>A0ABQ1ERU3_9BACL</name>
<accession>A0ABQ1ERU3</accession>
<evidence type="ECO:0000313" key="2">
    <source>
        <dbReference type="Proteomes" id="UP000615455"/>
    </source>
</evidence>
<organism evidence="1 2">
    <name type="scientific">Paenibacillus marchantiophytorum</name>
    <dbReference type="NCBI Taxonomy" id="1619310"/>
    <lineage>
        <taxon>Bacteria</taxon>
        <taxon>Bacillati</taxon>
        <taxon>Bacillota</taxon>
        <taxon>Bacilli</taxon>
        <taxon>Bacillales</taxon>
        <taxon>Paenibacillaceae</taxon>
        <taxon>Paenibacillus</taxon>
    </lineage>
</organism>
<comment type="caution">
    <text evidence="1">The sequence shown here is derived from an EMBL/GenBank/DDBJ whole genome shotgun (WGS) entry which is preliminary data.</text>
</comment>
<protein>
    <submittedName>
        <fullName evidence="1">Uncharacterized protein</fullName>
    </submittedName>
</protein>
<gene>
    <name evidence="1" type="ORF">GCM10008018_33260</name>
</gene>
<sequence length="70" mass="8096">MTRVFPEAYAEAVGFFGIMRTMSKSLPLYFDVHRSFFCYGGFWSEVFSSASNELYDAYRAENGYFGDLMN</sequence>
<proteinExistence type="predicted"/>
<evidence type="ECO:0000313" key="1">
    <source>
        <dbReference type="EMBL" id="GFZ84504.1"/>
    </source>
</evidence>
<reference evidence="2" key="1">
    <citation type="journal article" date="2019" name="Int. J. Syst. Evol. Microbiol.">
        <title>The Global Catalogue of Microorganisms (GCM) 10K type strain sequencing project: providing services to taxonomists for standard genome sequencing and annotation.</title>
        <authorList>
            <consortium name="The Broad Institute Genomics Platform"/>
            <consortium name="The Broad Institute Genome Sequencing Center for Infectious Disease"/>
            <person name="Wu L."/>
            <person name="Ma J."/>
        </authorList>
    </citation>
    <scope>NUCLEOTIDE SEQUENCE [LARGE SCALE GENOMIC DNA]</scope>
    <source>
        <strain evidence="2">CGMCC 1.15043</strain>
    </source>
</reference>